<feature type="compositionally biased region" description="Basic and acidic residues" evidence="6">
    <location>
        <begin position="707"/>
        <end position="720"/>
    </location>
</feature>
<feature type="compositionally biased region" description="Polar residues" evidence="6">
    <location>
        <begin position="452"/>
        <end position="462"/>
    </location>
</feature>
<comment type="similarity">
    <text evidence="5">Belongs to the heat shock protein 70 (TC 1.A.33) family. HSP110/SSE subfamily.</text>
</comment>
<dbReference type="GO" id="GO:0005524">
    <property type="term" value="F:ATP binding"/>
    <property type="evidence" value="ECO:0007669"/>
    <property type="project" value="UniProtKB-KW"/>
</dbReference>
<dbReference type="SMR" id="A0AA38LGE4"/>
<dbReference type="SUPFAM" id="SSF53067">
    <property type="entry name" value="Actin-like ATPase domain"/>
    <property type="match status" value="2"/>
</dbReference>
<comment type="caution">
    <text evidence="7">The sequence shown here is derived from an EMBL/GenBank/DDBJ whole genome shotgun (WGS) entry which is preliminary data.</text>
</comment>
<dbReference type="Proteomes" id="UP000824469">
    <property type="component" value="Unassembled WGS sequence"/>
</dbReference>
<sequence length="720" mass="80952">MWFLNDESKRETPAVVCFGEKQRFLGTAAVASATMNPKSTISQIKRFIGRRFSDPEVQKGPSPLSFQGLRVPLRRCLETTAVSDCVIGIPAYFTELQRRAYLDAAAIAKLKPLRLMHESAAIALAYGIYKTDLPENEQINVVFVDVGHSDTQAAETLMKFFSTILPGKFKEDYGIDVSTNLRASSRLRAACEKLKKVLSANAEAPLNIECLMDEKDVRGFIKRDEFEKLSYHLLERIKAPCQRALEEAQLGLDKIYAVEVVGSGSRIPAVLKVLSGFFRKELSRTLNASECVARGCALQCAMLSPTFRVREFQDLPQRQMKGVMRSQSYSVLFPKGNPIPSTKMLTFFRSGNFTLDAVYADQRDLPPGTPLKISTFTIGPFLTTKHEKPKIKVKIRLNLHGIVTIESASIIEEIEVPVTESVTSGEMEKNKDVDPSADATGDDTGNGDASTESTSPVAINSGQRKRRSKRTDIPVNEVVDGGLLQEELQKAVDKELDLAYQDKIMEETKDKKNAVESYVYDMRNKLFDIYRNYATESERQELSSKLQQTEDWLYEEGDDETKGVYISKLEELKNIGDPIEQRYKEEGARVQATGDLMQLINSYRNVVQSRDAKFDHIEPKEKEKVITECNKAEEWLRGKMKEQDVMLKCADPILRSADIRKRAEVLERCCKPIFIQPKPKSTPKSGDAKDPKQNAPDGDEQSSEPMDIDHAQDPENTHSE</sequence>
<name>A0AA38LGE4_TAXCH</name>
<comment type="similarity">
    <text evidence="1">Belongs to the heat shock protein 70 family.</text>
</comment>
<gene>
    <name evidence="7" type="ORF">KI387_017580</name>
</gene>
<evidence type="ECO:0000256" key="1">
    <source>
        <dbReference type="ARBA" id="ARBA00007381"/>
    </source>
</evidence>
<dbReference type="Gene3D" id="3.90.640.10">
    <property type="entry name" value="Actin, Chain A, domain 4"/>
    <property type="match status" value="1"/>
</dbReference>
<dbReference type="PRINTS" id="PR00301">
    <property type="entry name" value="HEATSHOCK70"/>
</dbReference>
<dbReference type="PANTHER" id="PTHR45639">
    <property type="entry name" value="HSC70CB, ISOFORM G-RELATED"/>
    <property type="match status" value="1"/>
</dbReference>
<keyword evidence="3" id="KW-0067">ATP-binding</keyword>
<proteinExistence type="inferred from homology"/>
<dbReference type="Gene3D" id="3.30.420.40">
    <property type="match status" value="1"/>
</dbReference>
<dbReference type="Gene3D" id="3.30.30.30">
    <property type="match status" value="1"/>
</dbReference>
<dbReference type="Gene3D" id="2.60.34.10">
    <property type="entry name" value="Substrate Binding Domain Of DNAk, Chain A, domain 1"/>
    <property type="match status" value="1"/>
</dbReference>
<dbReference type="GO" id="GO:0005634">
    <property type="term" value="C:nucleus"/>
    <property type="evidence" value="ECO:0007669"/>
    <property type="project" value="TreeGrafter"/>
</dbReference>
<dbReference type="OMA" id="MRNKLFH"/>
<keyword evidence="8" id="KW-1185">Reference proteome</keyword>
<evidence type="ECO:0000256" key="6">
    <source>
        <dbReference type="SAM" id="MobiDB-lite"/>
    </source>
</evidence>
<dbReference type="InterPro" id="IPR029048">
    <property type="entry name" value="HSP70_C_sf"/>
</dbReference>
<dbReference type="AlphaFoldDB" id="A0AA38LGE4"/>
<dbReference type="EMBL" id="JAHRHJ020000003">
    <property type="protein sequence ID" value="KAH9322941.1"/>
    <property type="molecule type" value="Genomic_DNA"/>
</dbReference>
<feature type="region of interest" description="Disordered" evidence="6">
    <location>
        <begin position="421"/>
        <end position="472"/>
    </location>
</feature>
<dbReference type="GO" id="GO:0140662">
    <property type="term" value="F:ATP-dependent protein folding chaperone"/>
    <property type="evidence" value="ECO:0007669"/>
    <property type="project" value="InterPro"/>
</dbReference>
<evidence type="ECO:0000256" key="4">
    <source>
        <dbReference type="ARBA" id="ARBA00023186"/>
    </source>
</evidence>
<organism evidence="7 8">
    <name type="scientific">Taxus chinensis</name>
    <name type="common">Chinese yew</name>
    <name type="synonym">Taxus wallichiana var. chinensis</name>
    <dbReference type="NCBI Taxonomy" id="29808"/>
    <lineage>
        <taxon>Eukaryota</taxon>
        <taxon>Viridiplantae</taxon>
        <taxon>Streptophyta</taxon>
        <taxon>Embryophyta</taxon>
        <taxon>Tracheophyta</taxon>
        <taxon>Spermatophyta</taxon>
        <taxon>Pinopsida</taxon>
        <taxon>Pinidae</taxon>
        <taxon>Conifers II</taxon>
        <taxon>Cupressales</taxon>
        <taxon>Taxaceae</taxon>
        <taxon>Taxus</taxon>
    </lineage>
</organism>
<evidence type="ECO:0000313" key="8">
    <source>
        <dbReference type="Proteomes" id="UP000824469"/>
    </source>
</evidence>
<keyword evidence="4" id="KW-0143">Chaperone</keyword>
<dbReference type="Pfam" id="PF00012">
    <property type="entry name" value="HSP70"/>
    <property type="match status" value="3"/>
</dbReference>
<keyword evidence="2" id="KW-0547">Nucleotide-binding</keyword>
<evidence type="ECO:0000256" key="5">
    <source>
        <dbReference type="ARBA" id="ARBA00061090"/>
    </source>
</evidence>
<feature type="compositionally biased region" description="Low complexity" evidence="6">
    <location>
        <begin position="436"/>
        <end position="451"/>
    </location>
</feature>
<reference evidence="7 8" key="1">
    <citation type="journal article" date="2021" name="Nat. Plants">
        <title>The Taxus genome provides insights into paclitaxel biosynthesis.</title>
        <authorList>
            <person name="Xiong X."/>
            <person name="Gou J."/>
            <person name="Liao Q."/>
            <person name="Li Y."/>
            <person name="Zhou Q."/>
            <person name="Bi G."/>
            <person name="Li C."/>
            <person name="Du R."/>
            <person name="Wang X."/>
            <person name="Sun T."/>
            <person name="Guo L."/>
            <person name="Liang H."/>
            <person name="Lu P."/>
            <person name="Wu Y."/>
            <person name="Zhang Z."/>
            <person name="Ro D.K."/>
            <person name="Shang Y."/>
            <person name="Huang S."/>
            <person name="Yan J."/>
        </authorList>
    </citation>
    <scope>NUCLEOTIDE SEQUENCE [LARGE SCALE GENOMIC DNA]</scope>
    <source>
        <strain evidence="7">Ta-2019</strain>
    </source>
</reference>
<accession>A0AA38LGE4</accession>
<dbReference type="InterPro" id="IPR013126">
    <property type="entry name" value="Hsp_70_fam"/>
</dbReference>
<evidence type="ECO:0000256" key="2">
    <source>
        <dbReference type="ARBA" id="ARBA00022741"/>
    </source>
</evidence>
<evidence type="ECO:0000313" key="7">
    <source>
        <dbReference type="EMBL" id="KAH9322941.1"/>
    </source>
</evidence>
<dbReference type="FunFam" id="1.20.1270.10:FF:000002">
    <property type="entry name" value="Heat shock 70 kDa protein 4"/>
    <property type="match status" value="1"/>
</dbReference>
<dbReference type="PANTHER" id="PTHR45639:SF10">
    <property type="entry name" value="HEAT SHOCK 70 KDA PROTEIN 16 ISOFORM X1"/>
    <property type="match status" value="1"/>
</dbReference>
<dbReference type="SUPFAM" id="SSF100934">
    <property type="entry name" value="Heat shock protein 70kD (HSP70), C-terminal subdomain"/>
    <property type="match status" value="2"/>
</dbReference>
<evidence type="ECO:0000256" key="3">
    <source>
        <dbReference type="ARBA" id="ARBA00022840"/>
    </source>
</evidence>
<dbReference type="GO" id="GO:0005829">
    <property type="term" value="C:cytosol"/>
    <property type="evidence" value="ECO:0007669"/>
    <property type="project" value="TreeGrafter"/>
</dbReference>
<dbReference type="FunFam" id="3.30.420.40:FF:000028">
    <property type="entry name" value="heat shock 70 kDa protein-like"/>
    <property type="match status" value="1"/>
</dbReference>
<protein>
    <recommendedName>
        <fullName evidence="9">Heat shock protein 70</fullName>
    </recommendedName>
</protein>
<feature type="region of interest" description="Disordered" evidence="6">
    <location>
        <begin position="674"/>
        <end position="720"/>
    </location>
</feature>
<dbReference type="Gene3D" id="1.20.1270.10">
    <property type="match status" value="2"/>
</dbReference>
<dbReference type="InterPro" id="IPR043129">
    <property type="entry name" value="ATPase_NBD"/>
</dbReference>
<dbReference type="InterPro" id="IPR029047">
    <property type="entry name" value="HSP70_peptide-bd_sf"/>
</dbReference>
<evidence type="ECO:0008006" key="9">
    <source>
        <dbReference type="Google" id="ProtNLM"/>
    </source>
</evidence>
<dbReference type="FunFam" id="3.90.640.10:FF:000004">
    <property type="entry name" value="Heat shock 70 kDa protein 4"/>
    <property type="match status" value="1"/>
</dbReference>
<dbReference type="SUPFAM" id="SSF100920">
    <property type="entry name" value="Heat shock protein 70kD (HSP70), peptide-binding domain"/>
    <property type="match status" value="1"/>
</dbReference>